<gene>
    <name evidence="4" type="ORF">RM844_01695</name>
</gene>
<dbReference type="Pfam" id="PF13462">
    <property type="entry name" value="Thioredoxin_4"/>
    <property type="match status" value="1"/>
</dbReference>
<feature type="region of interest" description="Disordered" evidence="1">
    <location>
        <begin position="1"/>
        <end position="31"/>
    </location>
</feature>
<evidence type="ECO:0000313" key="4">
    <source>
        <dbReference type="EMBL" id="MDT0264995.1"/>
    </source>
</evidence>
<proteinExistence type="predicted"/>
<dbReference type="SUPFAM" id="SSF52833">
    <property type="entry name" value="Thioredoxin-like"/>
    <property type="match status" value="1"/>
</dbReference>
<protein>
    <submittedName>
        <fullName evidence="4">Thioredoxin domain-containing protein</fullName>
    </submittedName>
</protein>
<accession>A0ABU2JJ35</accession>
<evidence type="ECO:0000313" key="5">
    <source>
        <dbReference type="Proteomes" id="UP001183410"/>
    </source>
</evidence>
<evidence type="ECO:0000256" key="2">
    <source>
        <dbReference type="SAM" id="Phobius"/>
    </source>
</evidence>
<organism evidence="4 5">
    <name type="scientific">Streptomyces chisholmiae</name>
    <dbReference type="NCBI Taxonomy" id="3075540"/>
    <lineage>
        <taxon>Bacteria</taxon>
        <taxon>Bacillati</taxon>
        <taxon>Actinomycetota</taxon>
        <taxon>Actinomycetes</taxon>
        <taxon>Kitasatosporales</taxon>
        <taxon>Streptomycetaceae</taxon>
        <taxon>Streptomyces</taxon>
    </lineage>
</organism>
<name>A0ABU2JJ35_9ACTN</name>
<keyword evidence="2" id="KW-1133">Transmembrane helix</keyword>
<dbReference type="InterPro" id="IPR012336">
    <property type="entry name" value="Thioredoxin-like_fold"/>
</dbReference>
<dbReference type="InterPro" id="IPR036249">
    <property type="entry name" value="Thioredoxin-like_sf"/>
</dbReference>
<sequence>MSKRNTQEAKRAARERLLAEREKQKKKEKVRRQLVVAGSVVGVLAVAGGIGVAVANMDSGGGEGDATDWSAVRAQLEGEEPAEDETVYPADAPAHASGDDGLTVLVGDPEAANTVTLFEDPRCPSCAAFEQGVGETIHQDIADGAYNVEYVFGTFLDDRLGGSGSRNAVSALGAALDVSPEAFQGLHEQLYLAENHPSEQVDDFANDDLLIELAQNVPELEGNAEFEAAVLDSTFAAWALQMSDKFNADEEVTGTPSAKVNGTVVEVPRDAQSWAAMLSTVLVDDQPADDAAEGTEEGTEEEAGTE</sequence>
<dbReference type="RefSeq" id="WP_311663812.1">
    <property type="nucleotide sequence ID" value="NZ_JAVREO010000001.1"/>
</dbReference>
<evidence type="ECO:0000256" key="1">
    <source>
        <dbReference type="SAM" id="MobiDB-lite"/>
    </source>
</evidence>
<dbReference type="Proteomes" id="UP001183410">
    <property type="component" value="Unassembled WGS sequence"/>
</dbReference>
<feature type="compositionally biased region" description="Acidic residues" evidence="1">
    <location>
        <begin position="286"/>
        <end position="306"/>
    </location>
</feature>
<keyword evidence="2" id="KW-0472">Membrane</keyword>
<feature type="domain" description="Thioredoxin-like fold" evidence="3">
    <location>
        <begin position="103"/>
        <end position="278"/>
    </location>
</feature>
<dbReference type="EMBL" id="JAVREO010000001">
    <property type="protein sequence ID" value="MDT0264995.1"/>
    <property type="molecule type" value="Genomic_DNA"/>
</dbReference>
<feature type="transmembrane region" description="Helical" evidence="2">
    <location>
        <begin position="34"/>
        <end position="55"/>
    </location>
</feature>
<reference evidence="5" key="1">
    <citation type="submission" date="2023-07" db="EMBL/GenBank/DDBJ databases">
        <title>30 novel species of actinomycetes from the DSMZ collection.</title>
        <authorList>
            <person name="Nouioui I."/>
        </authorList>
    </citation>
    <scope>NUCLEOTIDE SEQUENCE [LARGE SCALE GENOMIC DNA]</scope>
    <source>
        <strain evidence="5">DSM 44915</strain>
    </source>
</reference>
<keyword evidence="5" id="KW-1185">Reference proteome</keyword>
<keyword evidence="2" id="KW-0812">Transmembrane</keyword>
<evidence type="ECO:0000259" key="3">
    <source>
        <dbReference type="Pfam" id="PF13462"/>
    </source>
</evidence>
<feature type="compositionally biased region" description="Basic and acidic residues" evidence="1">
    <location>
        <begin position="1"/>
        <end position="25"/>
    </location>
</feature>
<feature type="region of interest" description="Disordered" evidence="1">
    <location>
        <begin position="284"/>
        <end position="306"/>
    </location>
</feature>
<dbReference type="Gene3D" id="3.40.30.10">
    <property type="entry name" value="Glutaredoxin"/>
    <property type="match status" value="1"/>
</dbReference>
<comment type="caution">
    <text evidence="4">The sequence shown here is derived from an EMBL/GenBank/DDBJ whole genome shotgun (WGS) entry which is preliminary data.</text>
</comment>